<evidence type="ECO:0000256" key="1">
    <source>
        <dbReference type="ARBA" id="ARBA00004651"/>
    </source>
</evidence>
<feature type="transmembrane region" description="Helical" evidence="6">
    <location>
        <begin position="146"/>
        <end position="164"/>
    </location>
</feature>
<evidence type="ECO:0000313" key="7">
    <source>
        <dbReference type="EMBL" id="MXU66618.1"/>
    </source>
</evidence>
<feature type="transmembrane region" description="Helical" evidence="6">
    <location>
        <begin position="244"/>
        <end position="261"/>
    </location>
</feature>
<evidence type="ECO:0000256" key="3">
    <source>
        <dbReference type="ARBA" id="ARBA00022692"/>
    </source>
</evidence>
<dbReference type="PANTHER" id="PTHR47089:SF1">
    <property type="entry name" value="GUANOSINE ABC TRANSPORTER PERMEASE PROTEIN NUPP"/>
    <property type="match status" value="1"/>
</dbReference>
<dbReference type="PANTHER" id="PTHR47089">
    <property type="entry name" value="ABC TRANSPORTER, PERMEASE PROTEIN"/>
    <property type="match status" value="1"/>
</dbReference>
<sequence>MIRIEPRPPVSGTVRLVLPLAAALAALALTAVPLLFAGAPVFTAYGLMLKGVAGSLFAFTETLTRATPLIFTGLAAAVAFRARLWNIGAEGQLYLGALACVWIGTGMIDAPALVLVPLVLLAGALAGAVGMIGPAWLRTRFGADEVVTTLLLNFIILIFVQMMLEGALKDPMGLGWPQSEPVLDAAMLPPLIDRMRLHWGFPLALVMAVLVHLLMSRTVWGFRIRAVGENAAAARHAGLPVTRVLLSVAALSGALAGLAGVSEVAGLKGYLTADLSPGFGYAGIVVAMLAGLSPLGVVVAAVYIAAVFVGADSMSRELGVSSYLADLTVALSLICVLLGGFFARYRIVRVPTVDAGQG</sequence>
<comment type="subcellular location">
    <subcellularLocation>
        <location evidence="1">Cell membrane</location>
        <topology evidence="1">Multi-pass membrane protein</topology>
    </subcellularLocation>
</comment>
<feature type="transmembrane region" description="Helical" evidence="6">
    <location>
        <begin position="323"/>
        <end position="343"/>
    </location>
</feature>
<proteinExistence type="predicted"/>
<feature type="transmembrane region" description="Helical" evidence="6">
    <location>
        <begin position="114"/>
        <end position="137"/>
    </location>
</feature>
<dbReference type="CDD" id="cd06580">
    <property type="entry name" value="TM_PBP1_transp_TpRbsC_like"/>
    <property type="match status" value="1"/>
</dbReference>
<feature type="transmembrane region" description="Helical" evidence="6">
    <location>
        <begin position="197"/>
        <end position="215"/>
    </location>
</feature>
<dbReference type="EMBL" id="WUWG01000007">
    <property type="protein sequence ID" value="MXU66618.1"/>
    <property type="molecule type" value="Genomic_DNA"/>
</dbReference>
<gene>
    <name evidence="7" type="ORF">GSH16_14310</name>
</gene>
<evidence type="ECO:0000313" key="8">
    <source>
        <dbReference type="Proteomes" id="UP000436016"/>
    </source>
</evidence>
<name>A0A6B0TYX9_9RHOB</name>
<evidence type="ECO:0000256" key="2">
    <source>
        <dbReference type="ARBA" id="ARBA00022475"/>
    </source>
</evidence>
<dbReference type="AlphaFoldDB" id="A0A6B0TYX9"/>
<feature type="transmembrane region" description="Helical" evidence="6">
    <location>
        <begin position="92"/>
        <end position="108"/>
    </location>
</feature>
<accession>A0A6B0TYX9</accession>
<feature type="transmembrane region" description="Helical" evidence="6">
    <location>
        <begin position="281"/>
        <end position="311"/>
    </location>
</feature>
<keyword evidence="2" id="KW-1003">Cell membrane</keyword>
<comment type="caution">
    <text evidence="7">The sequence shown here is derived from an EMBL/GenBank/DDBJ whole genome shotgun (WGS) entry which is preliminary data.</text>
</comment>
<keyword evidence="4 6" id="KW-1133">Transmembrane helix</keyword>
<keyword evidence="3 6" id="KW-0812">Transmembrane</keyword>
<keyword evidence="5 6" id="KW-0472">Membrane</keyword>
<evidence type="ECO:0000256" key="5">
    <source>
        <dbReference type="ARBA" id="ARBA00023136"/>
    </source>
</evidence>
<dbReference type="GO" id="GO:0005886">
    <property type="term" value="C:plasma membrane"/>
    <property type="evidence" value="ECO:0007669"/>
    <property type="project" value="UniProtKB-SubCell"/>
</dbReference>
<protein>
    <submittedName>
        <fullName evidence="7">ABC transporter permease</fullName>
    </submittedName>
</protein>
<dbReference type="GO" id="GO:0022857">
    <property type="term" value="F:transmembrane transporter activity"/>
    <property type="evidence" value="ECO:0007669"/>
    <property type="project" value="InterPro"/>
</dbReference>
<keyword evidence="8" id="KW-1185">Reference proteome</keyword>
<feature type="transmembrane region" description="Helical" evidence="6">
    <location>
        <begin position="12"/>
        <end position="36"/>
    </location>
</feature>
<evidence type="ECO:0000256" key="6">
    <source>
        <dbReference type="SAM" id="Phobius"/>
    </source>
</evidence>
<dbReference type="Proteomes" id="UP000436016">
    <property type="component" value="Unassembled WGS sequence"/>
</dbReference>
<organism evidence="7 8">
    <name type="scientific">Oceanomicrobium pacificus</name>
    <dbReference type="NCBI Taxonomy" id="2692916"/>
    <lineage>
        <taxon>Bacteria</taxon>
        <taxon>Pseudomonadati</taxon>
        <taxon>Pseudomonadota</taxon>
        <taxon>Alphaproteobacteria</taxon>
        <taxon>Rhodobacterales</taxon>
        <taxon>Paracoccaceae</taxon>
        <taxon>Oceanomicrobium</taxon>
    </lineage>
</organism>
<reference evidence="7 8" key="1">
    <citation type="submission" date="2019-12" db="EMBL/GenBank/DDBJ databases">
        <title>Strain KN286 was isolated from seawater, which was collected from Caroline Seamount in the tropical western Pacific.</title>
        <authorList>
            <person name="Wang Q."/>
        </authorList>
    </citation>
    <scope>NUCLEOTIDE SEQUENCE [LARGE SCALE GENOMIC DNA]</scope>
    <source>
        <strain evidence="7 8">KN286</strain>
    </source>
</reference>
<dbReference type="Pfam" id="PF02653">
    <property type="entry name" value="BPD_transp_2"/>
    <property type="match status" value="1"/>
</dbReference>
<evidence type="ECO:0000256" key="4">
    <source>
        <dbReference type="ARBA" id="ARBA00022989"/>
    </source>
</evidence>
<dbReference type="InterPro" id="IPR001851">
    <property type="entry name" value="ABC_transp_permease"/>
</dbReference>
<feature type="transmembrane region" description="Helical" evidence="6">
    <location>
        <begin position="56"/>
        <end position="80"/>
    </location>
</feature>